<gene>
    <name evidence="2" type="primary">106050862</name>
</gene>
<feature type="transmembrane region" description="Helical" evidence="1">
    <location>
        <begin position="271"/>
        <end position="292"/>
    </location>
</feature>
<name>A0A2C9M5H5_BIOGL</name>
<evidence type="ECO:0008006" key="4">
    <source>
        <dbReference type="Google" id="ProtNLM"/>
    </source>
</evidence>
<dbReference type="GO" id="GO:0022857">
    <property type="term" value="F:transmembrane transporter activity"/>
    <property type="evidence" value="ECO:0007669"/>
    <property type="project" value="InterPro"/>
</dbReference>
<dbReference type="EnsemblMetazoa" id="BGLB038776-RB">
    <property type="protein sequence ID" value="BGLB038776-PB"/>
    <property type="gene ID" value="BGLB038776"/>
</dbReference>
<dbReference type="VEuPathDB" id="VectorBase:BGLB038776"/>
<feature type="transmembrane region" description="Helical" evidence="1">
    <location>
        <begin position="74"/>
        <end position="97"/>
    </location>
</feature>
<keyword evidence="1" id="KW-0472">Membrane</keyword>
<dbReference type="VEuPathDB" id="VectorBase:BGLAX_032809"/>
<evidence type="ECO:0000313" key="2">
    <source>
        <dbReference type="EnsemblMetazoa" id="BGLB038776-PB"/>
    </source>
</evidence>
<dbReference type="KEGG" id="bgt:106050862"/>
<keyword evidence="1" id="KW-0812">Transmembrane</keyword>
<evidence type="ECO:0000256" key="1">
    <source>
        <dbReference type="SAM" id="Phobius"/>
    </source>
</evidence>
<dbReference type="Gene3D" id="1.20.1250.20">
    <property type="entry name" value="MFS general substrate transporter like domains"/>
    <property type="match status" value="1"/>
</dbReference>
<feature type="transmembrane region" description="Helical" evidence="1">
    <location>
        <begin position="104"/>
        <end position="121"/>
    </location>
</feature>
<dbReference type="RefSeq" id="XP_013061363.2">
    <property type="nucleotide sequence ID" value="XM_013205909.2"/>
</dbReference>
<feature type="transmembrane region" description="Helical" evidence="1">
    <location>
        <begin position="407"/>
        <end position="430"/>
    </location>
</feature>
<dbReference type="Pfam" id="PF07690">
    <property type="entry name" value="MFS_1"/>
    <property type="match status" value="1"/>
</dbReference>
<accession>A0A2C9M5H5</accession>
<feature type="transmembrane region" description="Helical" evidence="1">
    <location>
        <begin position="353"/>
        <end position="372"/>
    </location>
</feature>
<keyword evidence="1" id="KW-1133">Transmembrane helix</keyword>
<feature type="transmembrane region" description="Helical" evidence="1">
    <location>
        <begin position="127"/>
        <end position="147"/>
    </location>
</feature>
<proteinExistence type="predicted"/>
<dbReference type="SUPFAM" id="SSF103473">
    <property type="entry name" value="MFS general substrate transporter"/>
    <property type="match status" value="1"/>
</dbReference>
<dbReference type="PANTHER" id="PTHR20765:SF1">
    <property type="entry name" value="EQUILIBRATIVE NUCLEOBASE TRANSPORTER 1"/>
    <property type="match status" value="1"/>
</dbReference>
<organism evidence="2 3">
    <name type="scientific">Biomphalaria glabrata</name>
    <name type="common">Bloodfluke planorb</name>
    <name type="synonym">Freshwater snail</name>
    <dbReference type="NCBI Taxonomy" id="6526"/>
    <lineage>
        <taxon>Eukaryota</taxon>
        <taxon>Metazoa</taxon>
        <taxon>Spiralia</taxon>
        <taxon>Lophotrochozoa</taxon>
        <taxon>Mollusca</taxon>
        <taxon>Gastropoda</taxon>
        <taxon>Heterobranchia</taxon>
        <taxon>Euthyneura</taxon>
        <taxon>Panpulmonata</taxon>
        <taxon>Hygrophila</taxon>
        <taxon>Lymnaeoidea</taxon>
        <taxon>Planorbidae</taxon>
        <taxon>Biomphalaria</taxon>
    </lineage>
</organism>
<feature type="transmembrane region" description="Helical" evidence="1">
    <location>
        <begin position="312"/>
        <end position="333"/>
    </location>
</feature>
<dbReference type="InterPro" id="IPR036259">
    <property type="entry name" value="MFS_trans_sf"/>
</dbReference>
<feature type="transmembrane region" description="Helical" evidence="1">
    <location>
        <begin position="378"/>
        <end position="400"/>
    </location>
</feature>
<dbReference type="InterPro" id="IPR011701">
    <property type="entry name" value="MFS"/>
</dbReference>
<sequence length="475" mass="52733">MGASKQRKLRFLYVAWAFCESFGFGGLVFGWGSFVYVLKDEGLYAELCNNGTSNSTHNGSLNEDCPDRDSRLELVFTIGSTCAGIGSFVLGQISFYFGMRVARIVASLCFMCGAYIIAFTTNDLPWLIFPGMALVAFGGISLIMTNVQLSNMFPVGGGAVVGIISGAFDSSSGIQLMVKLGYEQGISRKTSYLILASTHVLTFVSTFLFLPKDYVHPVQEEYVVTQEIELEIPEKPGLDSGKTEKKVTSKTTSDNEVNLSSLVRLIRTPTYLLHVMWVCLLQLRLFYILGSINRILEKELENKKEVSDYTNVMLYVLMGGIVASPLAGAFLELNISLFKNSKSSFSRSVKPNIMSLTLTSALGVVLSVLLLLEDPSHLYYIFVFLVLYRSIFYTMVNAYIVLAFPSAFIGSLIGITTVTSGVFCLLQHALFEWSARRNAKEVNIFLIVLIGISCIHPFWQWIACRRAEQRESTKE</sequence>
<evidence type="ECO:0000313" key="3">
    <source>
        <dbReference type="Proteomes" id="UP000076420"/>
    </source>
</evidence>
<dbReference type="Proteomes" id="UP000076420">
    <property type="component" value="Unassembled WGS sequence"/>
</dbReference>
<feature type="transmembrane region" description="Helical" evidence="1">
    <location>
        <begin position="442"/>
        <end position="462"/>
    </location>
</feature>
<feature type="transmembrane region" description="Helical" evidence="1">
    <location>
        <begin position="190"/>
        <end position="210"/>
    </location>
</feature>
<dbReference type="PANTHER" id="PTHR20765">
    <property type="entry name" value="SOLUTE CARRIER FAMILY 43 MEMBER 3-RELATED"/>
    <property type="match status" value="1"/>
</dbReference>
<feature type="transmembrane region" description="Helical" evidence="1">
    <location>
        <begin position="12"/>
        <end position="37"/>
    </location>
</feature>
<reference evidence="2" key="1">
    <citation type="submission" date="2020-05" db="UniProtKB">
        <authorList>
            <consortium name="EnsemblMetazoa"/>
        </authorList>
    </citation>
    <scope>IDENTIFICATION</scope>
    <source>
        <strain evidence="2">BB02</strain>
    </source>
</reference>
<dbReference type="AlphaFoldDB" id="A0A2C9M5H5"/>
<dbReference type="OrthoDB" id="330047at2759"/>
<protein>
    <recommendedName>
        <fullName evidence="4">Major facilitator superfamily (MFS) profile domain-containing protein</fullName>
    </recommendedName>
</protein>
<dbReference type="InterPro" id="IPR027197">
    <property type="entry name" value="SLC43A3"/>
</dbReference>